<dbReference type="PIRSF" id="PIRSF035875">
    <property type="entry name" value="RNase_BN"/>
    <property type="match status" value="1"/>
</dbReference>
<dbReference type="Proteomes" id="UP000282971">
    <property type="component" value="Unassembled WGS sequence"/>
</dbReference>
<keyword evidence="8" id="KW-1185">Reference proteome</keyword>
<feature type="transmembrane region" description="Helical" evidence="6">
    <location>
        <begin position="40"/>
        <end position="69"/>
    </location>
</feature>
<name>A0A437LY58_9SPHN</name>
<dbReference type="Pfam" id="PF03631">
    <property type="entry name" value="Virul_fac_BrkB"/>
    <property type="match status" value="1"/>
</dbReference>
<feature type="transmembrane region" description="Helical" evidence="6">
    <location>
        <begin position="224"/>
        <end position="250"/>
    </location>
</feature>
<evidence type="ECO:0000256" key="6">
    <source>
        <dbReference type="SAM" id="Phobius"/>
    </source>
</evidence>
<keyword evidence="5 6" id="KW-0472">Membrane</keyword>
<feature type="transmembrane region" description="Helical" evidence="6">
    <location>
        <begin position="262"/>
        <end position="283"/>
    </location>
</feature>
<protein>
    <submittedName>
        <fullName evidence="7">YihY/virulence factor BrkB family protein</fullName>
    </submittedName>
</protein>
<dbReference type="PANTHER" id="PTHR30213:SF0">
    <property type="entry name" value="UPF0761 MEMBRANE PROTEIN YIHY"/>
    <property type="match status" value="1"/>
</dbReference>
<reference evidence="7 8" key="1">
    <citation type="submission" date="2019-01" db="EMBL/GenBank/DDBJ databases">
        <authorList>
            <person name="Chen W.-M."/>
        </authorList>
    </citation>
    <scope>NUCLEOTIDE SEQUENCE [LARGE SCALE GENOMIC DNA]</scope>
    <source>
        <strain evidence="7 8">CCP-7</strain>
    </source>
</reference>
<feature type="transmembrane region" description="Helical" evidence="6">
    <location>
        <begin position="188"/>
        <end position="212"/>
    </location>
</feature>
<dbReference type="AlphaFoldDB" id="A0A437LY58"/>
<evidence type="ECO:0000313" key="7">
    <source>
        <dbReference type="EMBL" id="RVT90358.1"/>
    </source>
</evidence>
<gene>
    <name evidence="7" type="ORF">EOD43_19015</name>
</gene>
<dbReference type="InterPro" id="IPR017039">
    <property type="entry name" value="Virul_fac_BrkB"/>
</dbReference>
<evidence type="ECO:0000256" key="2">
    <source>
        <dbReference type="ARBA" id="ARBA00022475"/>
    </source>
</evidence>
<evidence type="ECO:0000256" key="1">
    <source>
        <dbReference type="ARBA" id="ARBA00004651"/>
    </source>
</evidence>
<keyword evidence="4 6" id="KW-1133">Transmembrane helix</keyword>
<evidence type="ECO:0000256" key="4">
    <source>
        <dbReference type="ARBA" id="ARBA00022989"/>
    </source>
</evidence>
<keyword evidence="2" id="KW-1003">Cell membrane</keyword>
<keyword evidence="3 6" id="KW-0812">Transmembrane</keyword>
<accession>A0A437LY58</accession>
<dbReference type="EMBL" id="SACN01000003">
    <property type="protein sequence ID" value="RVT90358.1"/>
    <property type="molecule type" value="Genomic_DNA"/>
</dbReference>
<comment type="caution">
    <text evidence="7">The sequence shown here is derived from an EMBL/GenBank/DDBJ whole genome shotgun (WGS) entry which is preliminary data.</text>
</comment>
<feature type="transmembrane region" description="Helical" evidence="6">
    <location>
        <begin position="111"/>
        <end position="138"/>
    </location>
</feature>
<dbReference type="RefSeq" id="WP_127745614.1">
    <property type="nucleotide sequence ID" value="NZ_SACN01000003.1"/>
</dbReference>
<feature type="transmembrane region" description="Helical" evidence="6">
    <location>
        <begin position="150"/>
        <end position="176"/>
    </location>
</feature>
<dbReference type="NCBIfam" id="TIGR00765">
    <property type="entry name" value="yihY_not_rbn"/>
    <property type="match status" value="1"/>
</dbReference>
<dbReference type="GO" id="GO:0005886">
    <property type="term" value="C:plasma membrane"/>
    <property type="evidence" value="ECO:0007669"/>
    <property type="project" value="UniProtKB-SubCell"/>
</dbReference>
<evidence type="ECO:0000256" key="5">
    <source>
        <dbReference type="ARBA" id="ARBA00023136"/>
    </source>
</evidence>
<dbReference type="PANTHER" id="PTHR30213">
    <property type="entry name" value="INNER MEMBRANE PROTEIN YHJD"/>
    <property type="match status" value="1"/>
</dbReference>
<evidence type="ECO:0000313" key="8">
    <source>
        <dbReference type="Proteomes" id="UP000282971"/>
    </source>
</evidence>
<sequence length="340" mass="35252">MVFEEADQRGRYADSPWAIPLKGWIEVLKRTWSEATEDSIGLVAAGVAFYGFLAIAPLLAATILVYGLVAEPADVGSDLRAMLTVMPPDAVRLIDDLLVAAVHTSEGKAGFGLLVALAIALYGGMNGANALITALNIAYEEQDRRGFVRVNLLALGLTAAGVAGLVVALGLAAMISHLRATLPEAGPALVIAGRIASVLAGGLVCAAAAATLYRYGPDRRDAKWVWLSPGSIAAAALWVAISLGFGVYAARFANYGATYGSASAIIVMLTWLYLSAYILLLGAELNSELEHQTVRDTTRGAPKPLGERGAVVADTVAGMPGGAAQEVNEFEGDKATPAAT</sequence>
<evidence type="ECO:0000256" key="3">
    <source>
        <dbReference type="ARBA" id="ARBA00022692"/>
    </source>
</evidence>
<comment type="subcellular location">
    <subcellularLocation>
        <location evidence="1">Cell membrane</location>
        <topology evidence="1">Multi-pass membrane protein</topology>
    </subcellularLocation>
</comment>
<proteinExistence type="predicted"/>
<organism evidence="7 8">
    <name type="scientific">Sphingomonas crocodyli</name>
    <dbReference type="NCBI Taxonomy" id="1979270"/>
    <lineage>
        <taxon>Bacteria</taxon>
        <taxon>Pseudomonadati</taxon>
        <taxon>Pseudomonadota</taxon>
        <taxon>Alphaproteobacteria</taxon>
        <taxon>Sphingomonadales</taxon>
        <taxon>Sphingomonadaceae</taxon>
        <taxon>Sphingomonas</taxon>
    </lineage>
</organism>
<dbReference type="OrthoDB" id="9781030at2"/>